<dbReference type="STRING" id="1550231.SAMN05660662_1503"/>
<dbReference type="EMBL" id="FNBT01000002">
    <property type="protein sequence ID" value="SDF24115.1"/>
    <property type="molecule type" value="Genomic_DNA"/>
</dbReference>
<dbReference type="SUPFAM" id="SSF142906">
    <property type="entry name" value="YjbR-like"/>
    <property type="match status" value="1"/>
</dbReference>
<protein>
    <recommendedName>
        <fullName evidence="3">MmcQ/YjbR family DNA-binding protein</fullName>
    </recommendedName>
</protein>
<evidence type="ECO:0000313" key="1">
    <source>
        <dbReference type="EMBL" id="SDF24115.1"/>
    </source>
</evidence>
<evidence type="ECO:0000313" key="2">
    <source>
        <dbReference type="Proteomes" id="UP000199406"/>
    </source>
</evidence>
<dbReference type="InterPro" id="IPR058532">
    <property type="entry name" value="YjbR/MT2646/Rv2570-like"/>
</dbReference>
<organism evidence="1 2">
    <name type="scientific">Blastococcus aurantiacus</name>
    <dbReference type="NCBI Taxonomy" id="1550231"/>
    <lineage>
        <taxon>Bacteria</taxon>
        <taxon>Bacillati</taxon>
        <taxon>Actinomycetota</taxon>
        <taxon>Actinomycetes</taxon>
        <taxon>Geodermatophilales</taxon>
        <taxon>Geodermatophilaceae</taxon>
        <taxon>Blastococcus</taxon>
    </lineage>
</organism>
<accession>A0A1G7JGY4</accession>
<name>A0A1G7JGY4_9ACTN</name>
<proteinExistence type="predicted"/>
<dbReference type="Pfam" id="PF04237">
    <property type="entry name" value="YjbR"/>
    <property type="match status" value="1"/>
</dbReference>
<reference evidence="2" key="1">
    <citation type="submission" date="2016-10" db="EMBL/GenBank/DDBJ databases">
        <authorList>
            <person name="Varghese N."/>
            <person name="Submissions S."/>
        </authorList>
    </citation>
    <scope>NUCLEOTIDE SEQUENCE [LARGE SCALE GENOMIC DNA]</scope>
    <source>
        <strain evidence="2">DSM 44268</strain>
    </source>
</reference>
<keyword evidence="2" id="KW-1185">Reference proteome</keyword>
<evidence type="ECO:0008006" key="3">
    <source>
        <dbReference type="Google" id="ProtNLM"/>
    </source>
</evidence>
<dbReference type="AlphaFoldDB" id="A0A1G7JGY4"/>
<dbReference type="RefSeq" id="WP_091764570.1">
    <property type="nucleotide sequence ID" value="NZ_FNBT01000002.1"/>
</dbReference>
<dbReference type="InterPro" id="IPR038056">
    <property type="entry name" value="YjbR-like_sf"/>
</dbReference>
<dbReference type="Proteomes" id="UP000199406">
    <property type="component" value="Unassembled WGS sequence"/>
</dbReference>
<dbReference type="OrthoDB" id="6167040at2"/>
<sequence>MATWDDVARTCLALPQTSEGVSRGWRQWKVRDKAFVWERPLGKKDVAELGDAAPTGPVMAAYVPDEGAKAALVAEEPELYFTTSHFDGYATVLCRLDRLGQRDLTELATEAWACRAPRRLLAEHPPPQGP</sequence>
<gene>
    <name evidence="1" type="ORF">SAMN05660662_1503</name>
</gene>